<evidence type="ECO:0008006" key="2">
    <source>
        <dbReference type="Google" id="ProtNLM"/>
    </source>
</evidence>
<sequence>MSEKEMRKHNTLSFKLKADAIAGRHGKQSAARQCNIDLKRIIEWCSQKDSLSKIKKESPKKEARRCGRQSDNEHMEVHLLEWICDMREKNFR</sequence>
<accession>A0A1X7UCA9</accession>
<name>A0A1X7UCA9_AMPQE</name>
<proteinExistence type="predicted"/>
<dbReference type="InParanoid" id="A0A1X7UCA9"/>
<dbReference type="AlphaFoldDB" id="A0A1X7UCA9"/>
<organism evidence="1">
    <name type="scientific">Amphimedon queenslandica</name>
    <name type="common">Sponge</name>
    <dbReference type="NCBI Taxonomy" id="400682"/>
    <lineage>
        <taxon>Eukaryota</taxon>
        <taxon>Metazoa</taxon>
        <taxon>Porifera</taxon>
        <taxon>Demospongiae</taxon>
        <taxon>Heteroscleromorpha</taxon>
        <taxon>Haplosclerida</taxon>
        <taxon>Niphatidae</taxon>
        <taxon>Amphimedon</taxon>
    </lineage>
</organism>
<evidence type="ECO:0000313" key="1">
    <source>
        <dbReference type="EnsemblMetazoa" id="Aqu2.1.25289_001"/>
    </source>
</evidence>
<protein>
    <recommendedName>
        <fullName evidence="2">Brinker DNA-binding domain-containing protein</fullName>
    </recommendedName>
</protein>
<reference evidence="1" key="1">
    <citation type="submission" date="2017-05" db="UniProtKB">
        <authorList>
            <consortium name="EnsemblMetazoa"/>
        </authorList>
    </citation>
    <scope>IDENTIFICATION</scope>
</reference>
<dbReference type="EnsemblMetazoa" id="Aqu2.1.25289_001">
    <property type="protein sequence ID" value="Aqu2.1.25289_001"/>
    <property type="gene ID" value="Aqu2.1.25289"/>
</dbReference>